<keyword evidence="1" id="KW-1133">Transmembrane helix</keyword>
<sequence length="301" mass="33687">MSVTVFIRSKRGVRRIEPGKRWFLLPVALIACLVGIWHWSEQRVLTVATELAMTHQRSDSQQDKLLQLRDQTEAQLSVLAARLGRIQARMNRVEAVGIALAERSDLSEQFDFNSEVGLGGVDVPDQSDIELDLLLAEMDELMIRLDRVDNQLPLLESLERHHHIESETYLSGRPLTNGWQSSSFGYRNDPFNGRRRMHRGLDFAGPEGGEVIATGAGVVSYSGTMFGYGNLVEVDHGNGLKTRYGHNKDNLVELGQVVEKGEVIATIGSTGRSTGPHVHYEVLENNVQVDPARYVYRKPRS</sequence>
<evidence type="ECO:0000313" key="4">
    <source>
        <dbReference type="Proteomes" id="UP000184268"/>
    </source>
</evidence>
<dbReference type="AlphaFoldDB" id="A0A1M5XFC5"/>
<evidence type="ECO:0000259" key="2">
    <source>
        <dbReference type="Pfam" id="PF01551"/>
    </source>
</evidence>
<feature type="transmembrane region" description="Helical" evidence="1">
    <location>
        <begin position="21"/>
        <end position="39"/>
    </location>
</feature>
<evidence type="ECO:0000313" key="3">
    <source>
        <dbReference type="EMBL" id="SHH98520.1"/>
    </source>
</evidence>
<dbReference type="InterPro" id="IPR016047">
    <property type="entry name" value="M23ase_b-sheet_dom"/>
</dbReference>
<keyword evidence="1" id="KW-0812">Transmembrane</keyword>
<dbReference type="Gene3D" id="2.70.70.10">
    <property type="entry name" value="Glucose Permease (Domain IIA)"/>
    <property type="match status" value="1"/>
</dbReference>
<evidence type="ECO:0000256" key="1">
    <source>
        <dbReference type="SAM" id="Phobius"/>
    </source>
</evidence>
<dbReference type="InterPro" id="IPR011055">
    <property type="entry name" value="Dup_hybrid_motif"/>
</dbReference>
<dbReference type="SUPFAM" id="SSF51261">
    <property type="entry name" value="Duplicated hybrid motif"/>
    <property type="match status" value="1"/>
</dbReference>
<dbReference type="FunFam" id="2.70.70.10:FF:000006">
    <property type="entry name" value="M23 family peptidase"/>
    <property type="match status" value="1"/>
</dbReference>
<reference evidence="3 4" key="1">
    <citation type="submission" date="2016-11" db="EMBL/GenBank/DDBJ databases">
        <authorList>
            <person name="Jaros S."/>
            <person name="Januszkiewicz K."/>
            <person name="Wedrychowicz H."/>
        </authorList>
    </citation>
    <scope>NUCLEOTIDE SEQUENCE [LARGE SCALE GENOMIC DNA]</scope>
    <source>
        <strain evidence="3 4">DSM 16917</strain>
    </source>
</reference>
<dbReference type="RefSeq" id="WP_067661612.1">
    <property type="nucleotide sequence ID" value="NZ_FQXG01000005.1"/>
</dbReference>
<accession>A0A1M5XFC5</accession>
<dbReference type="OrthoDB" id="9805070at2"/>
<keyword evidence="4" id="KW-1185">Reference proteome</keyword>
<protein>
    <submittedName>
        <fullName evidence="3">Peptidase family M23</fullName>
    </submittedName>
</protein>
<dbReference type="InterPro" id="IPR050570">
    <property type="entry name" value="Cell_wall_metabolism_enzyme"/>
</dbReference>
<dbReference type="PANTHER" id="PTHR21666">
    <property type="entry name" value="PEPTIDASE-RELATED"/>
    <property type="match status" value="1"/>
</dbReference>
<name>A0A1M5XFC5_9GAMM</name>
<dbReference type="CDD" id="cd12797">
    <property type="entry name" value="M23_peptidase"/>
    <property type="match status" value="1"/>
</dbReference>
<dbReference type="GO" id="GO:0004222">
    <property type="term" value="F:metalloendopeptidase activity"/>
    <property type="evidence" value="ECO:0007669"/>
    <property type="project" value="TreeGrafter"/>
</dbReference>
<dbReference type="Pfam" id="PF01551">
    <property type="entry name" value="Peptidase_M23"/>
    <property type="match status" value="1"/>
</dbReference>
<keyword evidence="1" id="KW-0472">Membrane</keyword>
<dbReference type="PANTHER" id="PTHR21666:SF291">
    <property type="entry name" value="STAGE II SPORULATION PROTEIN Q"/>
    <property type="match status" value="1"/>
</dbReference>
<proteinExistence type="predicted"/>
<gene>
    <name evidence="3" type="ORF">SAMN02745129_3497</name>
</gene>
<organism evidence="3 4">
    <name type="scientific">Ferrimonas marina</name>
    <dbReference type="NCBI Taxonomy" id="299255"/>
    <lineage>
        <taxon>Bacteria</taxon>
        <taxon>Pseudomonadati</taxon>
        <taxon>Pseudomonadota</taxon>
        <taxon>Gammaproteobacteria</taxon>
        <taxon>Alteromonadales</taxon>
        <taxon>Ferrimonadaceae</taxon>
        <taxon>Ferrimonas</taxon>
    </lineage>
</organism>
<dbReference type="STRING" id="299255.SAMN02745129_3497"/>
<feature type="domain" description="M23ase beta-sheet core" evidence="2">
    <location>
        <begin position="196"/>
        <end position="291"/>
    </location>
</feature>
<dbReference type="Proteomes" id="UP000184268">
    <property type="component" value="Unassembled WGS sequence"/>
</dbReference>
<dbReference type="EMBL" id="FQXG01000005">
    <property type="protein sequence ID" value="SHH98520.1"/>
    <property type="molecule type" value="Genomic_DNA"/>
</dbReference>